<dbReference type="InterPro" id="IPR038538">
    <property type="entry name" value="MTERF_sf"/>
</dbReference>
<evidence type="ECO:0000256" key="4">
    <source>
        <dbReference type="SAM" id="Phobius"/>
    </source>
</evidence>
<sequence length="1242" mass="139150">MSPRATLNMNRWAPVSSGHSPPLFYQEDAGCSLLREMSGRVSWSARLLLLLLPLGAAERSDESRLELDEVAATHPTRLLPGHHQVHHRHKRHPHEWRALIANMSSASVLQSRAQLASTVQVHMMPSMEGMGQVMKILALCAVLGIVYKMVSGVCASRKCDCRRTRAPFQEPMIQKRSVLGSERGDAEAPKVPKEPSFFMHPLRRSRGYAGRCGRVLPGLLLALLLCASAPVPNLAPPAWWRRGFPRKRYGSFAEVELLAQLGALLRPETPLEEMFRSFPGKDLPEWGGHHLSPDLVLWGVLKDPEAALFIEYDGFYRHFEPRGVEADRRKTRALRAYAPAGSRVLRLSHEERELDDESDSLVISRWWPKHEESLTASLCEVARFSLGIPSLGLHPDRAGDLKRCLQDDFRLSEVASLFAGNATLAGDPNAKREELQAFLVSVGLSGSEVAKAVSRFPQLLGLSIGENLQPTVDWLKGLGLSDKAVAKAASRSPGLLGLSIGENLQPTVDWLKGLGLSDNKVAKAVSKSPQLLGYSIGENLQPTVEWLKGLSLSDNEVAKAVSTSPQLLGCSIGENLQPTVDWLKGLGLSDNAVAKAVSRHPNLLGHSVREKLQPTVEWLKGLGLSDKKVAKAVSRLPGLLGYSIGENLQPTVDWLKGLGLSDNEVAKAASKSPQLLGCSIGENLQPTVEWLKGLGWSGSEVAKAVSIYPQLLNCGSVSNSLEPMVSWFVCMGASTFDIKHIFLRFPIIMALSLSRNLRPKMQLLRQYFSLDDALSLVVGDPRIFSYSASRLHERLALLASKEQLGKFSAALRMTESIFESSYGVQTCKCLHWLRFKIIAQCLLAWGWDEFETFEVLMSVHSVQDIQNDGLFGKKEFKVKASFNWSNTETSGTQDMRWEQTKKLEIPQGAAEGIISLWSLGTIKDSKVASYSLDTKKDMLDKAESFFGKKQKLKLQYKGKTVGTLLITFRKRGKGEGDIGDCPIDGIDEDSPLLIDINNAIQEMVKKKELQPLQKGLKYPQRKWYFAWYGSKNGDLREIDLEGKEKGKVYVRTIHCNFAELKGDDMKEEWAKQCEKARKKGLKYPQRKWYFAWYGSKNEATDPEKWHHPDGFFPLATMTAVHRSPERQDQFLVKYTAGAKETLVYRREQGKALDAWVEGLDLANQEIRENMKEEKEKEEMEEKEKAKAKMMHGQWMQKNGMPTNEEQWTAWFQWMKSGHLDEETIRNFYQELMSPQAGGQQRR</sequence>
<keyword evidence="4" id="KW-1133">Transmembrane helix</keyword>
<keyword evidence="7" id="KW-1185">Reference proteome</keyword>
<dbReference type="Pfam" id="PF02536">
    <property type="entry name" value="mTERF"/>
    <property type="match status" value="1"/>
</dbReference>
<proteinExistence type="inferred from homology"/>
<evidence type="ECO:0000256" key="1">
    <source>
        <dbReference type="ARBA" id="ARBA00007692"/>
    </source>
</evidence>
<keyword evidence="2" id="KW-0809">Transit peptide</keyword>
<dbReference type="Pfam" id="PF23634">
    <property type="entry name" value="PH_CERLI1"/>
    <property type="match status" value="1"/>
</dbReference>
<dbReference type="AlphaFoldDB" id="A0A1Q9CLK7"/>
<dbReference type="GO" id="GO:0003676">
    <property type="term" value="F:nucleic acid binding"/>
    <property type="evidence" value="ECO:0007669"/>
    <property type="project" value="InterPro"/>
</dbReference>
<dbReference type="InterPro" id="IPR003690">
    <property type="entry name" value="MTERF"/>
</dbReference>
<gene>
    <name evidence="6" type="primary">MTERFD1</name>
    <name evidence="6" type="ORF">AK812_SmicGene35389</name>
</gene>
<feature type="coiled-coil region" evidence="3">
    <location>
        <begin position="1156"/>
        <end position="1190"/>
    </location>
</feature>
<keyword evidence="4" id="KW-0812">Transmembrane</keyword>
<keyword evidence="4" id="KW-0472">Membrane</keyword>
<reference evidence="6 7" key="1">
    <citation type="submission" date="2016-02" db="EMBL/GenBank/DDBJ databases">
        <title>Genome analysis of coral dinoflagellate symbionts highlights evolutionary adaptations to a symbiotic lifestyle.</title>
        <authorList>
            <person name="Aranda M."/>
            <person name="Li Y."/>
            <person name="Liew Y.J."/>
            <person name="Baumgarten S."/>
            <person name="Simakov O."/>
            <person name="Wilson M."/>
            <person name="Piel J."/>
            <person name="Ashoor H."/>
            <person name="Bougouffa S."/>
            <person name="Bajic V.B."/>
            <person name="Ryu T."/>
            <person name="Ravasi T."/>
            <person name="Bayer T."/>
            <person name="Micklem G."/>
            <person name="Kim H."/>
            <person name="Bhak J."/>
            <person name="Lajeunesse T.C."/>
            <person name="Voolstra C.R."/>
        </authorList>
    </citation>
    <scope>NUCLEOTIDE SEQUENCE [LARGE SCALE GENOMIC DNA]</scope>
    <source>
        <strain evidence="6 7">CCMP2467</strain>
    </source>
</reference>
<accession>A0A1Q9CLK7</accession>
<protein>
    <submittedName>
        <fullName evidence="6">mTERF domain-containing protein 1, mitochondrial</fullName>
    </submittedName>
</protein>
<evidence type="ECO:0000259" key="5">
    <source>
        <dbReference type="Pfam" id="PF23634"/>
    </source>
</evidence>
<keyword evidence="3" id="KW-0175">Coiled coil</keyword>
<dbReference type="OrthoDB" id="637682at2759"/>
<feature type="transmembrane region" description="Helical" evidence="4">
    <location>
        <begin position="133"/>
        <end position="150"/>
    </location>
</feature>
<dbReference type="SMART" id="SM00733">
    <property type="entry name" value="Mterf"/>
    <property type="match status" value="10"/>
</dbReference>
<evidence type="ECO:0000313" key="7">
    <source>
        <dbReference type="Proteomes" id="UP000186817"/>
    </source>
</evidence>
<dbReference type="Proteomes" id="UP000186817">
    <property type="component" value="Unassembled WGS sequence"/>
</dbReference>
<organism evidence="6 7">
    <name type="scientific">Symbiodinium microadriaticum</name>
    <name type="common">Dinoflagellate</name>
    <name type="synonym">Zooxanthella microadriatica</name>
    <dbReference type="NCBI Taxonomy" id="2951"/>
    <lineage>
        <taxon>Eukaryota</taxon>
        <taxon>Sar</taxon>
        <taxon>Alveolata</taxon>
        <taxon>Dinophyceae</taxon>
        <taxon>Suessiales</taxon>
        <taxon>Symbiodiniaceae</taxon>
        <taxon>Symbiodinium</taxon>
    </lineage>
</organism>
<comment type="caution">
    <text evidence="6">The sequence shown here is derived from an EMBL/GenBank/DDBJ whole genome shotgun (WGS) entry which is preliminary data.</text>
</comment>
<dbReference type="EMBL" id="LSRX01001091">
    <property type="protein sequence ID" value="OLP83808.1"/>
    <property type="molecule type" value="Genomic_DNA"/>
</dbReference>
<dbReference type="PANTHER" id="PTHR13068">
    <property type="entry name" value="CGI-12 PROTEIN-RELATED"/>
    <property type="match status" value="1"/>
</dbReference>
<comment type="similarity">
    <text evidence="1">Belongs to the mTERF family.</text>
</comment>
<evidence type="ECO:0000313" key="6">
    <source>
        <dbReference type="EMBL" id="OLP83808.1"/>
    </source>
</evidence>
<feature type="domain" description="CERLI1-like PH" evidence="5">
    <location>
        <begin position="1070"/>
        <end position="1172"/>
    </location>
</feature>
<evidence type="ECO:0000256" key="3">
    <source>
        <dbReference type="SAM" id="Coils"/>
    </source>
</evidence>
<dbReference type="InterPro" id="IPR056293">
    <property type="entry name" value="PH_CERLI1"/>
</dbReference>
<dbReference type="PANTHER" id="PTHR13068:SF173">
    <property type="entry name" value="EMB|CAB62602.1"/>
    <property type="match status" value="1"/>
</dbReference>
<name>A0A1Q9CLK7_SYMMI</name>
<dbReference type="Gene3D" id="1.25.70.10">
    <property type="entry name" value="Transcription termination factor 3, mitochondrial"/>
    <property type="match status" value="2"/>
</dbReference>
<evidence type="ECO:0000256" key="2">
    <source>
        <dbReference type="ARBA" id="ARBA00022946"/>
    </source>
</evidence>